<dbReference type="Proteomes" id="UP000321197">
    <property type="component" value="Unassembled WGS sequence"/>
</dbReference>
<dbReference type="InterPro" id="IPR028098">
    <property type="entry name" value="Glyco_trans_4-like_N"/>
</dbReference>
<evidence type="ECO:0000259" key="2">
    <source>
        <dbReference type="Pfam" id="PF13439"/>
    </source>
</evidence>
<protein>
    <submittedName>
        <fullName evidence="3">Glycosyl transferase</fullName>
    </submittedName>
</protein>
<dbReference type="RefSeq" id="WP_119342089.1">
    <property type="nucleotide sequence ID" value="NZ_BJXL01000100.1"/>
</dbReference>
<evidence type="ECO:0000313" key="3">
    <source>
        <dbReference type="EMBL" id="GEM84437.1"/>
    </source>
</evidence>
<proteinExistence type="predicted"/>
<dbReference type="Pfam" id="PF00534">
    <property type="entry name" value="Glycos_transf_1"/>
    <property type="match status" value="1"/>
</dbReference>
<accession>A0A511R568</accession>
<dbReference type="InterPro" id="IPR050194">
    <property type="entry name" value="Glycosyltransferase_grp1"/>
</dbReference>
<dbReference type="PANTHER" id="PTHR45947:SF3">
    <property type="entry name" value="SULFOQUINOVOSYL TRANSFERASE SQD2"/>
    <property type="match status" value="1"/>
</dbReference>
<keyword evidence="3" id="KW-0808">Transferase</keyword>
<dbReference type="InterPro" id="IPR001296">
    <property type="entry name" value="Glyco_trans_1"/>
</dbReference>
<dbReference type="PANTHER" id="PTHR45947">
    <property type="entry name" value="SULFOQUINOVOSYL TRANSFERASE SQD2"/>
    <property type="match status" value="1"/>
</dbReference>
<dbReference type="Gene3D" id="3.40.50.2000">
    <property type="entry name" value="Glycogen Phosphorylase B"/>
    <property type="match status" value="2"/>
</dbReference>
<dbReference type="AlphaFoldDB" id="A0A511R568"/>
<feature type="domain" description="Glycosyltransferase subfamily 4-like N-terminal" evidence="2">
    <location>
        <begin position="14"/>
        <end position="169"/>
    </location>
</feature>
<feature type="domain" description="Glycosyl transferase family 1" evidence="1">
    <location>
        <begin position="185"/>
        <end position="333"/>
    </location>
</feature>
<dbReference type="OrthoDB" id="9814612at2"/>
<evidence type="ECO:0000313" key="4">
    <source>
        <dbReference type="Proteomes" id="UP000321197"/>
    </source>
</evidence>
<reference evidence="3 4" key="1">
    <citation type="submission" date="2019-07" db="EMBL/GenBank/DDBJ databases">
        <title>Whole genome shotgun sequence of Meiothermus hypogaeus NBRC 106114.</title>
        <authorList>
            <person name="Hosoyama A."/>
            <person name="Uohara A."/>
            <person name="Ohji S."/>
            <person name="Ichikawa N."/>
        </authorList>
    </citation>
    <scope>NUCLEOTIDE SEQUENCE [LARGE SCALE GENOMIC DNA]</scope>
    <source>
        <strain evidence="3 4">NBRC 106114</strain>
    </source>
</reference>
<gene>
    <name evidence="3" type="primary">rfaG</name>
    <name evidence="3" type="ORF">MHY01S_26030</name>
</gene>
<organism evidence="3 4">
    <name type="scientific">Meiothermus hypogaeus NBRC 106114</name>
    <dbReference type="NCBI Taxonomy" id="1227553"/>
    <lineage>
        <taxon>Bacteria</taxon>
        <taxon>Thermotogati</taxon>
        <taxon>Deinococcota</taxon>
        <taxon>Deinococci</taxon>
        <taxon>Thermales</taxon>
        <taxon>Thermaceae</taxon>
        <taxon>Meiothermus</taxon>
    </lineage>
</organism>
<dbReference type="Pfam" id="PF13439">
    <property type="entry name" value="Glyco_transf_4"/>
    <property type="match status" value="1"/>
</dbReference>
<comment type="caution">
    <text evidence="3">The sequence shown here is derived from an EMBL/GenBank/DDBJ whole genome shotgun (WGS) entry which is preliminary data.</text>
</comment>
<evidence type="ECO:0000259" key="1">
    <source>
        <dbReference type="Pfam" id="PF00534"/>
    </source>
</evidence>
<name>A0A511R568_9DEIN</name>
<sequence length="377" mass="42588">MKILHVINSLELAGAETLLTDLALRLSQQNIDVEIYALKASGSLLEEKVKRSGVRLYFSPISSVYSPLQIPMLVKHLFRHKYDLIHVHLFPAQLWAACAASFAHIPMITTEHSTYNRRRTVFFRMLDRWMYKRYRAVVTISKATAVALSNWLPEIAKRICTIFNGIEVSYFANAQSVDIKALPSLQRPLLVSVGRLEQEKDQVTLLKSLPYLETAHLLLIGDGPMRGQLQELASQLGVTHRVHFLGRRVDVPNLLKIADVYIQPSRWEGFGIATLEAMAAGVPVVVSRVAGLKDVVGDAGLLFEPGNERELAEKITALLTSQEACRQYAARGQVRAMQFDIKQTVEQYKDLYLQIIGKKTMKLNTSFLEKPDRVDRY</sequence>
<dbReference type="SUPFAM" id="SSF53756">
    <property type="entry name" value="UDP-Glycosyltransferase/glycogen phosphorylase"/>
    <property type="match status" value="1"/>
</dbReference>
<dbReference type="EMBL" id="BJXL01000100">
    <property type="protein sequence ID" value="GEM84437.1"/>
    <property type="molecule type" value="Genomic_DNA"/>
</dbReference>
<dbReference type="GO" id="GO:0016758">
    <property type="term" value="F:hexosyltransferase activity"/>
    <property type="evidence" value="ECO:0007669"/>
    <property type="project" value="TreeGrafter"/>
</dbReference>